<evidence type="ECO:0000313" key="6">
    <source>
        <dbReference type="Proteomes" id="UP000633205"/>
    </source>
</evidence>
<gene>
    <name evidence="5" type="ORF">GCM10010915_06970</name>
</gene>
<dbReference type="SUPFAM" id="SSF52096">
    <property type="entry name" value="ClpP/crotonase"/>
    <property type="match status" value="1"/>
</dbReference>
<dbReference type="InterPro" id="IPR029045">
    <property type="entry name" value="ClpP/crotonase-like_dom_sf"/>
</dbReference>
<sequence>MTETLDDERVLVRKHGSVGRITLDRPRAIGAVDTAMVRAIAAGLRRWREDSDIDTVLLDATSDRGFCAGGDIRSLHEAISAGNRDAAEEFFRTEYALNAAIAEHPQPVVAVADGITMGGGIGLAGHAQVRIVTETSRLAMPETRIGFTPDVGGSWLLAHAPGRLGEYLALTSDTMDAADALYAGFADHFVWRKDLPGVIEALETRADPDTPGQLLWLFDETPDESDLVVAREWIDDAFSRQTLLEVRERLRELADEPRFAGSGRSPAAALAALEERPPTSLAVTLAAIRSARALPNLRAALDQEFRLVMWFVATQPDMLEGIRAQMIDKDQDPHWSPARLEDLPDDIVGRAFAHEVVPLRH</sequence>
<dbReference type="CDD" id="cd06558">
    <property type="entry name" value="crotonase-like"/>
    <property type="match status" value="1"/>
</dbReference>
<protein>
    <recommendedName>
        <fullName evidence="2">3-hydroxyisobutyryl-CoA hydrolase</fullName>
        <ecNumber evidence="2">3.1.2.4</ecNumber>
    </recommendedName>
</protein>
<evidence type="ECO:0000256" key="1">
    <source>
        <dbReference type="ARBA" id="ARBA00001709"/>
    </source>
</evidence>
<name>A0A916Y4J9_9MICO</name>
<dbReference type="InterPro" id="IPR032259">
    <property type="entry name" value="HIBYL-CoA-H"/>
</dbReference>
<organism evidence="5 6">
    <name type="scientific">Microbacterium faecale</name>
    <dbReference type="NCBI Taxonomy" id="1804630"/>
    <lineage>
        <taxon>Bacteria</taxon>
        <taxon>Bacillati</taxon>
        <taxon>Actinomycetota</taxon>
        <taxon>Actinomycetes</taxon>
        <taxon>Micrococcales</taxon>
        <taxon>Microbacteriaceae</taxon>
        <taxon>Microbacterium</taxon>
    </lineage>
</organism>
<reference evidence="5" key="1">
    <citation type="journal article" date="2014" name="Int. J. Syst. Evol. Microbiol.">
        <title>Complete genome sequence of Corynebacterium casei LMG S-19264T (=DSM 44701T), isolated from a smear-ripened cheese.</title>
        <authorList>
            <consortium name="US DOE Joint Genome Institute (JGI-PGF)"/>
            <person name="Walter F."/>
            <person name="Albersmeier A."/>
            <person name="Kalinowski J."/>
            <person name="Ruckert C."/>
        </authorList>
    </citation>
    <scope>NUCLEOTIDE SEQUENCE</scope>
    <source>
        <strain evidence="5">CGMCC 1.15152</strain>
    </source>
</reference>
<dbReference type="EC" id="3.1.2.4" evidence="2"/>
<dbReference type="Proteomes" id="UP000633205">
    <property type="component" value="Unassembled WGS sequence"/>
</dbReference>
<keyword evidence="3 5" id="KW-0378">Hydrolase</keyword>
<keyword evidence="6" id="KW-1185">Reference proteome</keyword>
<dbReference type="Pfam" id="PF16113">
    <property type="entry name" value="ECH_2"/>
    <property type="match status" value="1"/>
</dbReference>
<evidence type="ECO:0000256" key="2">
    <source>
        <dbReference type="ARBA" id="ARBA00011915"/>
    </source>
</evidence>
<accession>A0A916Y4J9</accession>
<evidence type="ECO:0000259" key="4">
    <source>
        <dbReference type="Pfam" id="PF16113"/>
    </source>
</evidence>
<dbReference type="InterPro" id="IPR045004">
    <property type="entry name" value="ECH_dom"/>
</dbReference>
<evidence type="ECO:0000313" key="5">
    <source>
        <dbReference type="EMBL" id="GGD29382.1"/>
    </source>
</evidence>
<dbReference type="GO" id="GO:0005829">
    <property type="term" value="C:cytosol"/>
    <property type="evidence" value="ECO:0007669"/>
    <property type="project" value="TreeGrafter"/>
</dbReference>
<dbReference type="RefSeq" id="WP_188710913.1">
    <property type="nucleotide sequence ID" value="NZ_BMHO01000001.1"/>
</dbReference>
<dbReference type="Gene3D" id="3.90.226.10">
    <property type="entry name" value="2-enoyl-CoA Hydratase, Chain A, domain 1"/>
    <property type="match status" value="1"/>
</dbReference>
<dbReference type="PANTHER" id="PTHR43176:SF3">
    <property type="entry name" value="3-HYDROXYISOBUTYRYL-COA HYDROLASE, MITOCHONDRIAL"/>
    <property type="match status" value="1"/>
</dbReference>
<dbReference type="AlphaFoldDB" id="A0A916Y4J9"/>
<dbReference type="PANTHER" id="PTHR43176">
    <property type="entry name" value="3-HYDROXYISOBUTYRYL-COA HYDROLASE-RELATED"/>
    <property type="match status" value="1"/>
</dbReference>
<feature type="domain" description="Enoyl-CoA hydratase/isomerase" evidence="4">
    <location>
        <begin position="18"/>
        <end position="352"/>
    </location>
</feature>
<comment type="caution">
    <text evidence="5">The sequence shown here is derived from an EMBL/GenBank/DDBJ whole genome shotgun (WGS) entry which is preliminary data.</text>
</comment>
<dbReference type="GO" id="GO:0003860">
    <property type="term" value="F:3-hydroxyisobutyryl-CoA hydrolase activity"/>
    <property type="evidence" value="ECO:0007669"/>
    <property type="project" value="UniProtKB-EC"/>
</dbReference>
<proteinExistence type="predicted"/>
<reference evidence="5" key="2">
    <citation type="submission" date="2020-09" db="EMBL/GenBank/DDBJ databases">
        <authorList>
            <person name="Sun Q."/>
            <person name="Zhou Y."/>
        </authorList>
    </citation>
    <scope>NUCLEOTIDE SEQUENCE</scope>
    <source>
        <strain evidence="5">CGMCC 1.15152</strain>
    </source>
</reference>
<evidence type="ECO:0000256" key="3">
    <source>
        <dbReference type="ARBA" id="ARBA00022801"/>
    </source>
</evidence>
<comment type="catalytic activity">
    <reaction evidence="1">
        <text>3-hydroxy-2-methylpropanoyl-CoA + H2O = 3-hydroxy-2-methylpropanoate + CoA + H(+)</text>
        <dbReference type="Rhea" id="RHEA:20888"/>
        <dbReference type="ChEBI" id="CHEBI:11805"/>
        <dbReference type="ChEBI" id="CHEBI:15377"/>
        <dbReference type="ChEBI" id="CHEBI:15378"/>
        <dbReference type="ChEBI" id="CHEBI:57287"/>
        <dbReference type="ChEBI" id="CHEBI:57340"/>
        <dbReference type="EC" id="3.1.2.4"/>
    </reaction>
</comment>
<dbReference type="NCBIfam" id="NF004127">
    <property type="entry name" value="PRK05617.1"/>
    <property type="match status" value="1"/>
</dbReference>
<dbReference type="EMBL" id="BMHO01000001">
    <property type="protein sequence ID" value="GGD29382.1"/>
    <property type="molecule type" value="Genomic_DNA"/>
</dbReference>
<dbReference type="GO" id="GO:0006574">
    <property type="term" value="P:L-valine catabolic process"/>
    <property type="evidence" value="ECO:0007669"/>
    <property type="project" value="TreeGrafter"/>
</dbReference>